<dbReference type="PANTHER" id="PTHR43581">
    <property type="entry name" value="ATP/GTP PHOSPHATASE"/>
    <property type="match status" value="1"/>
</dbReference>
<dbReference type="PATRIC" id="fig|1348657.5.peg.325"/>
<dbReference type="InterPro" id="IPR041685">
    <property type="entry name" value="AAA_GajA/Old/RecF-like"/>
</dbReference>
<dbReference type="PANTHER" id="PTHR43581:SF2">
    <property type="entry name" value="EXCINUCLEASE ATPASE SUBUNIT"/>
    <property type="match status" value="1"/>
</dbReference>
<dbReference type="OrthoDB" id="7024727at2"/>
<keyword evidence="3" id="KW-1185">Reference proteome</keyword>
<dbReference type="AlphaFoldDB" id="T0B2U7"/>
<protein>
    <recommendedName>
        <fullName evidence="1">Endonuclease GajA/Old nuclease/RecF-like AAA domain-containing protein</fullName>
    </recommendedName>
</protein>
<organism evidence="2 3">
    <name type="scientific">Thauera terpenica 58Eu</name>
    <dbReference type="NCBI Taxonomy" id="1348657"/>
    <lineage>
        <taxon>Bacteria</taxon>
        <taxon>Pseudomonadati</taxon>
        <taxon>Pseudomonadota</taxon>
        <taxon>Betaproteobacteria</taxon>
        <taxon>Rhodocyclales</taxon>
        <taxon>Zoogloeaceae</taxon>
        <taxon>Thauera</taxon>
    </lineage>
</organism>
<reference evidence="2 3" key="1">
    <citation type="submission" date="2013-06" db="EMBL/GenBank/DDBJ databases">
        <title>Draft genome sequence of Thauera terpenica.</title>
        <authorList>
            <person name="Liu B."/>
            <person name="Frostegard A.H."/>
            <person name="Shapleigh J.P."/>
        </authorList>
    </citation>
    <scope>NUCLEOTIDE SEQUENCE [LARGE SCALE GENOMIC DNA]</scope>
    <source>
        <strain evidence="2 3">58Eu</strain>
    </source>
</reference>
<evidence type="ECO:0000313" key="2">
    <source>
        <dbReference type="EMBL" id="EPZ17073.1"/>
    </source>
</evidence>
<name>T0B2U7_9RHOO</name>
<dbReference type="InterPro" id="IPR027417">
    <property type="entry name" value="P-loop_NTPase"/>
</dbReference>
<dbReference type="SUPFAM" id="SSF52540">
    <property type="entry name" value="P-loop containing nucleoside triphosphate hydrolases"/>
    <property type="match status" value="1"/>
</dbReference>
<dbReference type="Proteomes" id="UP000015455">
    <property type="component" value="Unassembled WGS sequence"/>
</dbReference>
<comment type="caution">
    <text evidence="2">The sequence shown here is derived from an EMBL/GenBank/DDBJ whole genome shotgun (WGS) entry which is preliminary data.</text>
</comment>
<dbReference type="RefSeq" id="WP_021247781.1">
    <property type="nucleotide sequence ID" value="NZ_ATJV01000002.1"/>
</dbReference>
<feature type="domain" description="Endonuclease GajA/Old nuclease/RecF-like AAA" evidence="1">
    <location>
        <begin position="301"/>
        <end position="377"/>
    </location>
</feature>
<dbReference type="EMBL" id="ATJV01000002">
    <property type="protein sequence ID" value="EPZ17073.1"/>
    <property type="molecule type" value="Genomic_DNA"/>
</dbReference>
<gene>
    <name evidence="2" type="ORF">M622_08975</name>
</gene>
<dbReference type="STRING" id="1348657.M622_08975"/>
<proteinExistence type="predicted"/>
<dbReference type="Pfam" id="PF13175">
    <property type="entry name" value="AAA_15"/>
    <property type="match status" value="1"/>
</dbReference>
<dbReference type="eggNOG" id="COG3593">
    <property type="taxonomic scope" value="Bacteria"/>
</dbReference>
<dbReference type="Gene3D" id="3.40.50.300">
    <property type="entry name" value="P-loop containing nucleotide triphosphate hydrolases"/>
    <property type="match status" value="1"/>
</dbReference>
<dbReference type="InterPro" id="IPR051396">
    <property type="entry name" value="Bact_Antivir_Def_Nuclease"/>
</dbReference>
<evidence type="ECO:0000259" key="1">
    <source>
        <dbReference type="Pfam" id="PF13175"/>
    </source>
</evidence>
<sequence>MAMHQRWTLCVEGFARFKHAEVALRPLTLFVGENNSGKSYMASLLWGVLALGRTLFPARPGESKAYKACIVVLMKHRARAQTQIAQGGSGEVVLSAEDMQLFVQWFNELLAKHKKQLVGRIFGNRDLPVGDLRLVDYSRVKPITLVFRTDDEAVRLSARQAHRISVPLGDGDGWPNAGEFHRVACYVTWKLIGGDIAGPLYPPGASQRVDGEPLFLPASRTGFMLTFRALVGEALTLYDAAADDAVPPSQFTLPVVRFLQALNGTPPTAGAAYARTAGWLEKTLLQGGIQQVKHGGAPDYEYQPFGEGNTRLPMYLSSSLVAELAPIVHFLKHRPSFRTLFIEEPEAHLHPQAQRAMARAIVRLVNAELPVVATTHGDTLFQQINNLVQLHGHPQRKALSAELGYEAGETLAEEMLSVFQFRREAGETTVTALPVTAYGVAVQTFNEPLAALTREIYRLQEDLDGDVEGGDA</sequence>
<accession>T0B2U7</accession>
<evidence type="ECO:0000313" key="3">
    <source>
        <dbReference type="Proteomes" id="UP000015455"/>
    </source>
</evidence>